<feature type="region of interest" description="Disordered" evidence="1">
    <location>
        <begin position="67"/>
        <end position="86"/>
    </location>
</feature>
<name>A0A9N9I3W2_9GLOM</name>
<feature type="region of interest" description="Disordered" evidence="1">
    <location>
        <begin position="1"/>
        <end position="26"/>
    </location>
</feature>
<sequence>MSLTQLIRARNKSYYSSDEESSDSEESKVFTIKHSICTHYKIDHEFPDPKYKFNLKARGITTPEKWTYRDDQDPSSYNTHWKEYGD</sequence>
<evidence type="ECO:0000313" key="2">
    <source>
        <dbReference type="EMBL" id="CAG8719281.1"/>
    </source>
</evidence>
<dbReference type="AlphaFoldDB" id="A0A9N9I3W2"/>
<comment type="caution">
    <text evidence="2">The sequence shown here is derived from an EMBL/GenBank/DDBJ whole genome shotgun (WGS) entry which is preliminary data.</text>
</comment>
<keyword evidence="3" id="KW-1185">Reference proteome</keyword>
<dbReference type="EMBL" id="CAJVPY010010487">
    <property type="protein sequence ID" value="CAG8719281.1"/>
    <property type="molecule type" value="Genomic_DNA"/>
</dbReference>
<accession>A0A9N9I3W2</accession>
<dbReference type="OrthoDB" id="2367682at2759"/>
<reference evidence="2" key="1">
    <citation type="submission" date="2021-06" db="EMBL/GenBank/DDBJ databases">
        <authorList>
            <person name="Kallberg Y."/>
            <person name="Tangrot J."/>
            <person name="Rosling A."/>
        </authorList>
    </citation>
    <scope>NUCLEOTIDE SEQUENCE</scope>
    <source>
        <strain evidence="2">MA453B</strain>
    </source>
</reference>
<evidence type="ECO:0000313" key="3">
    <source>
        <dbReference type="Proteomes" id="UP000789405"/>
    </source>
</evidence>
<evidence type="ECO:0000256" key="1">
    <source>
        <dbReference type="SAM" id="MobiDB-lite"/>
    </source>
</evidence>
<organism evidence="2 3">
    <name type="scientific">Dentiscutata erythropus</name>
    <dbReference type="NCBI Taxonomy" id="1348616"/>
    <lineage>
        <taxon>Eukaryota</taxon>
        <taxon>Fungi</taxon>
        <taxon>Fungi incertae sedis</taxon>
        <taxon>Mucoromycota</taxon>
        <taxon>Glomeromycotina</taxon>
        <taxon>Glomeromycetes</taxon>
        <taxon>Diversisporales</taxon>
        <taxon>Gigasporaceae</taxon>
        <taxon>Dentiscutata</taxon>
    </lineage>
</organism>
<proteinExistence type="predicted"/>
<protein>
    <submittedName>
        <fullName evidence="2">24643_t:CDS:1</fullName>
    </submittedName>
</protein>
<gene>
    <name evidence="2" type="ORF">DERYTH_LOCUS14188</name>
</gene>
<dbReference type="Proteomes" id="UP000789405">
    <property type="component" value="Unassembled WGS sequence"/>
</dbReference>